<protein>
    <submittedName>
        <fullName evidence="3">Amidohydrolase 3</fullName>
    </submittedName>
</protein>
<dbReference type="InParanoid" id="B4CWL5"/>
<dbReference type="EMBL" id="ABVL01000002">
    <property type="protein sequence ID" value="EDY21807.1"/>
    <property type="molecule type" value="Genomic_DNA"/>
</dbReference>
<feature type="signal peptide" evidence="1">
    <location>
        <begin position="1"/>
        <end position="38"/>
    </location>
</feature>
<name>B4CWL5_9BACT</name>
<dbReference type="SUPFAM" id="SSF51338">
    <property type="entry name" value="Composite domain of metallo-dependent hydrolases"/>
    <property type="match status" value="1"/>
</dbReference>
<evidence type="ECO:0000313" key="4">
    <source>
        <dbReference type="Proteomes" id="UP000005824"/>
    </source>
</evidence>
<comment type="caution">
    <text evidence="3">The sequence shown here is derived from an EMBL/GenBank/DDBJ whole genome shotgun (WGS) entry which is preliminary data.</text>
</comment>
<evidence type="ECO:0000256" key="1">
    <source>
        <dbReference type="SAM" id="SignalP"/>
    </source>
</evidence>
<dbReference type="Gene3D" id="3.20.20.140">
    <property type="entry name" value="Metal-dependent hydrolases"/>
    <property type="match status" value="1"/>
</dbReference>
<dbReference type="eggNOG" id="COG1574">
    <property type="taxonomic scope" value="Bacteria"/>
</dbReference>
<accession>B4CWL5</accession>
<organism evidence="3 4">
    <name type="scientific">Chthoniobacter flavus Ellin428</name>
    <dbReference type="NCBI Taxonomy" id="497964"/>
    <lineage>
        <taxon>Bacteria</taxon>
        <taxon>Pseudomonadati</taxon>
        <taxon>Verrucomicrobiota</taxon>
        <taxon>Spartobacteria</taxon>
        <taxon>Chthoniobacterales</taxon>
        <taxon>Chthoniobacteraceae</taxon>
        <taxon>Chthoniobacter</taxon>
    </lineage>
</organism>
<keyword evidence="4" id="KW-1185">Reference proteome</keyword>
<dbReference type="AlphaFoldDB" id="B4CWL5"/>
<dbReference type="InterPro" id="IPR011059">
    <property type="entry name" value="Metal-dep_hydrolase_composite"/>
</dbReference>
<sequence precursor="true">MRVIEVGRAGARPSVAQRGRARLLACALAAATLLSTHAAETPDLIVHHGKIVSVDDHFSIQEAMALRDGKILALGKDADILATKDDHTRVIDLDGKTVLPGLIDSHMHPTGASMTEFENPIPDFETIQDVLDYVKARAQALPEGEWIVLSQVFITRLREQRYPTRAELDQAAPKNPVLYRTGPDASLNSLALSLSGIDRNFKITDGGAGFAEMDPKTGEPTGILRNATRFVRVKPVETVPSQADRLKRLAELFHDYNSVGLTSIIDRDSSASAVSLYTALRDRGDLHLRIGISYGVSSIGPIETVEKRIRAVAAHPLFKDKTGPVRIIGTKVYLDGGMLTGSAYMQKPWGLSKIYSITDPNYRGVLFIPPERLVPMVRTAVENGLQFTAHSVGDGAVQTLLDAYETVSHEMPIRQTRPCITHANFQSRAAIDQAARLGVVMDLQPAWLYLDTRTLSTQFGNERLRWFQPLHSLFAAGVIVGGGSDHMQKIGSLRSVNPYNPFLGMGTAITRKAKWYEGQLHPEEALTREEAIRFYTRNNAYLLFNEQNVGSLEPGKRGDFVVLDRDILTCPVEEIRDIQVNATWLDGKPIYARP</sequence>
<dbReference type="RefSeq" id="WP_006978379.1">
    <property type="nucleotide sequence ID" value="NZ_ABVL01000002.1"/>
</dbReference>
<gene>
    <name evidence="3" type="ORF">CfE428DRAFT_1053</name>
</gene>
<proteinExistence type="predicted"/>
<feature type="domain" description="Amidohydrolase 3" evidence="2">
    <location>
        <begin position="89"/>
        <end position="591"/>
    </location>
</feature>
<dbReference type="PANTHER" id="PTHR22642">
    <property type="entry name" value="IMIDAZOLONEPROPIONASE"/>
    <property type="match status" value="1"/>
</dbReference>
<dbReference type="SUPFAM" id="SSF51556">
    <property type="entry name" value="Metallo-dependent hydrolases"/>
    <property type="match status" value="1"/>
</dbReference>
<dbReference type="InterPro" id="IPR033932">
    <property type="entry name" value="YtcJ-like"/>
</dbReference>
<keyword evidence="1" id="KW-0732">Signal</keyword>
<dbReference type="CDD" id="cd01300">
    <property type="entry name" value="YtcJ_like"/>
    <property type="match status" value="1"/>
</dbReference>
<dbReference type="STRING" id="497964.CfE428DRAFT_1053"/>
<dbReference type="Gene3D" id="3.10.310.70">
    <property type="match status" value="1"/>
</dbReference>
<reference evidence="3 4" key="1">
    <citation type="journal article" date="2011" name="J. Bacteriol.">
        <title>Genome sequence of Chthoniobacter flavus Ellin428, an aerobic heterotrophic soil bacterium.</title>
        <authorList>
            <person name="Kant R."/>
            <person name="van Passel M.W."/>
            <person name="Palva A."/>
            <person name="Lucas S."/>
            <person name="Lapidus A."/>
            <person name="Glavina Del Rio T."/>
            <person name="Dalin E."/>
            <person name="Tice H."/>
            <person name="Bruce D."/>
            <person name="Goodwin L."/>
            <person name="Pitluck S."/>
            <person name="Larimer F.W."/>
            <person name="Land M.L."/>
            <person name="Hauser L."/>
            <person name="Sangwan P."/>
            <person name="de Vos W.M."/>
            <person name="Janssen P.H."/>
            <person name="Smidt H."/>
        </authorList>
    </citation>
    <scope>NUCLEOTIDE SEQUENCE [LARGE SCALE GENOMIC DNA]</scope>
    <source>
        <strain evidence="3 4">Ellin428</strain>
    </source>
</reference>
<evidence type="ECO:0000259" key="2">
    <source>
        <dbReference type="Pfam" id="PF07969"/>
    </source>
</evidence>
<dbReference type="PANTHER" id="PTHR22642:SF2">
    <property type="entry name" value="PROTEIN LONG AFTER FAR-RED 3"/>
    <property type="match status" value="1"/>
</dbReference>
<dbReference type="InterPro" id="IPR013108">
    <property type="entry name" value="Amidohydro_3"/>
</dbReference>
<evidence type="ECO:0000313" key="3">
    <source>
        <dbReference type="EMBL" id="EDY21807.1"/>
    </source>
</evidence>
<dbReference type="GO" id="GO:0016810">
    <property type="term" value="F:hydrolase activity, acting on carbon-nitrogen (but not peptide) bonds"/>
    <property type="evidence" value="ECO:0007669"/>
    <property type="project" value="InterPro"/>
</dbReference>
<feature type="chain" id="PRO_5002802175" evidence="1">
    <location>
        <begin position="39"/>
        <end position="594"/>
    </location>
</feature>
<dbReference type="Proteomes" id="UP000005824">
    <property type="component" value="Unassembled WGS sequence"/>
</dbReference>
<dbReference type="InterPro" id="IPR032466">
    <property type="entry name" value="Metal_Hydrolase"/>
</dbReference>
<keyword evidence="3" id="KW-0378">Hydrolase</keyword>
<dbReference type="Gene3D" id="2.30.40.10">
    <property type="entry name" value="Urease, subunit C, domain 1"/>
    <property type="match status" value="1"/>
</dbReference>
<dbReference type="Pfam" id="PF07969">
    <property type="entry name" value="Amidohydro_3"/>
    <property type="match status" value="1"/>
</dbReference>